<evidence type="ECO:0000313" key="2">
    <source>
        <dbReference type="EMBL" id="AKF05707.1"/>
    </source>
</evidence>
<keyword evidence="3" id="KW-1185">Reference proteome</keyword>
<proteinExistence type="predicted"/>
<dbReference type="KEGG" id="samy:DB32_002856"/>
<feature type="signal peptide" evidence="1">
    <location>
        <begin position="1"/>
        <end position="18"/>
    </location>
</feature>
<dbReference type="EMBL" id="CP011125">
    <property type="protein sequence ID" value="AKF05707.1"/>
    <property type="molecule type" value="Genomic_DNA"/>
</dbReference>
<evidence type="ECO:0000313" key="3">
    <source>
        <dbReference type="Proteomes" id="UP000034883"/>
    </source>
</evidence>
<organism evidence="2 3">
    <name type="scientific">Sandaracinus amylolyticus</name>
    <dbReference type="NCBI Taxonomy" id="927083"/>
    <lineage>
        <taxon>Bacteria</taxon>
        <taxon>Pseudomonadati</taxon>
        <taxon>Myxococcota</taxon>
        <taxon>Polyangia</taxon>
        <taxon>Polyangiales</taxon>
        <taxon>Sandaracinaceae</taxon>
        <taxon>Sandaracinus</taxon>
    </lineage>
</organism>
<dbReference type="AlphaFoldDB" id="A0A0F6YJ14"/>
<evidence type="ECO:0000256" key="1">
    <source>
        <dbReference type="SAM" id="SignalP"/>
    </source>
</evidence>
<name>A0A0F6YJ14_9BACT</name>
<reference evidence="2 3" key="1">
    <citation type="submission" date="2015-03" db="EMBL/GenBank/DDBJ databases">
        <title>Genome assembly of Sandaracinus amylolyticus DSM 53668.</title>
        <authorList>
            <person name="Sharma G."/>
            <person name="Subramanian S."/>
        </authorList>
    </citation>
    <scope>NUCLEOTIDE SEQUENCE [LARGE SCALE GENOMIC DNA]</scope>
    <source>
        <strain evidence="2 3">DSM 53668</strain>
    </source>
</reference>
<sequence length="153" mass="15444">MRAVIAISMFLVACSASSGPCEGDVCECRGGERCDYACGVPGCSGLCQSLSDCDGRCGDACDLTCADVSTCTLTCDDACVVTCERLSTCDVECGADCDVVCEDASTCRVRMISGVARCARVSECDVACITPAGDVDATDCGGGVFGCGECAVP</sequence>
<accession>A0A0F6YJ14</accession>
<protein>
    <submittedName>
        <fullName evidence="2">Tryptophan synthase alpha chain</fullName>
    </submittedName>
</protein>
<dbReference type="RefSeq" id="WP_053232948.1">
    <property type="nucleotide sequence ID" value="NZ_CP011125.1"/>
</dbReference>
<gene>
    <name evidence="2" type="ORF">DB32_002856</name>
</gene>
<dbReference type="Proteomes" id="UP000034883">
    <property type="component" value="Chromosome"/>
</dbReference>
<keyword evidence="1" id="KW-0732">Signal</keyword>
<feature type="chain" id="PRO_5002512957" evidence="1">
    <location>
        <begin position="19"/>
        <end position="153"/>
    </location>
</feature>